<feature type="transmembrane region" description="Helical" evidence="6">
    <location>
        <begin position="409"/>
        <end position="429"/>
    </location>
</feature>
<dbReference type="Gene3D" id="1.20.1250.20">
    <property type="entry name" value="MFS general substrate transporter like domains"/>
    <property type="match status" value="2"/>
</dbReference>
<evidence type="ECO:0000313" key="8">
    <source>
        <dbReference type="EMBL" id="MCQ4630464.1"/>
    </source>
</evidence>
<feature type="transmembrane region" description="Helical" evidence="6">
    <location>
        <begin position="187"/>
        <end position="207"/>
    </location>
</feature>
<dbReference type="PROSITE" id="PS50850">
    <property type="entry name" value="MFS"/>
    <property type="match status" value="1"/>
</dbReference>
<keyword evidence="4 6" id="KW-1133">Transmembrane helix</keyword>
<feature type="domain" description="Major facilitator superfamily (MFS) profile" evidence="7">
    <location>
        <begin position="28"/>
        <end position="433"/>
    </location>
</feature>
<feature type="transmembrane region" description="Helical" evidence="6">
    <location>
        <begin position="345"/>
        <end position="365"/>
    </location>
</feature>
<dbReference type="PANTHER" id="PTHR43791">
    <property type="entry name" value="PERMEASE-RELATED"/>
    <property type="match status" value="1"/>
</dbReference>
<dbReference type="InterPro" id="IPR020846">
    <property type="entry name" value="MFS_dom"/>
</dbReference>
<accession>A0ABT1R5K7</accession>
<dbReference type="InterPro" id="IPR011701">
    <property type="entry name" value="MFS"/>
</dbReference>
<keyword evidence="3 6" id="KW-0812">Transmembrane</keyword>
<evidence type="ECO:0000256" key="5">
    <source>
        <dbReference type="ARBA" id="ARBA00023136"/>
    </source>
</evidence>
<evidence type="ECO:0000256" key="4">
    <source>
        <dbReference type="ARBA" id="ARBA00022989"/>
    </source>
</evidence>
<keyword evidence="9" id="KW-1185">Reference proteome</keyword>
<reference evidence="8" key="1">
    <citation type="submission" date="2021-07" db="EMBL/GenBank/DDBJ databases">
        <title>Shinella sp. nov., a novel member of the genus Shinella from water.</title>
        <authorList>
            <person name="Deng Y."/>
        </authorList>
    </citation>
    <scope>NUCLEOTIDE SEQUENCE</scope>
    <source>
        <strain evidence="8">CPCC 100929</strain>
    </source>
</reference>
<feature type="transmembrane region" description="Helical" evidence="6">
    <location>
        <begin position="253"/>
        <end position="275"/>
    </location>
</feature>
<proteinExistence type="predicted"/>
<evidence type="ECO:0000256" key="3">
    <source>
        <dbReference type="ARBA" id="ARBA00022692"/>
    </source>
</evidence>
<dbReference type="Proteomes" id="UP000996601">
    <property type="component" value="Unassembled WGS sequence"/>
</dbReference>
<feature type="transmembrane region" description="Helical" evidence="6">
    <location>
        <begin position="24"/>
        <end position="41"/>
    </location>
</feature>
<evidence type="ECO:0000256" key="1">
    <source>
        <dbReference type="ARBA" id="ARBA00004141"/>
    </source>
</evidence>
<feature type="transmembrane region" description="Helical" evidence="6">
    <location>
        <begin position="119"/>
        <end position="141"/>
    </location>
</feature>
<protein>
    <submittedName>
        <fullName evidence="8">MFS transporter</fullName>
    </submittedName>
</protein>
<evidence type="ECO:0000259" key="7">
    <source>
        <dbReference type="PROSITE" id="PS50850"/>
    </source>
</evidence>
<feature type="transmembrane region" description="Helical" evidence="6">
    <location>
        <begin position="153"/>
        <end position="175"/>
    </location>
</feature>
<evidence type="ECO:0000256" key="6">
    <source>
        <dbReference type="SAM" id="Phobius"/>
    </source>
</evidence>
<gene>
    <name evidence="8" type="ORF">GB927_010475</name>
</gene>
<dbReference type="EMBL" id="WHSB02000003">
    <property type="protein sequence ID" value="MCQ4630464.1"/>
    <property type="molecule type" value="Genomic_DNA"/>
</dbReference>
<sequence>MLGLPVFGGTPMTTLVERTTINKVAWRLMPFLFICYFFNVIDRVNVGFAALTMNADLKFTATAFGTGASIFFVSYVLAEVPSNVLMHRFGARIWIARVMITWGILSGAQAFVWDEFTFYSVRFALGLAEAGFFPGMIYYLAQWYPAQYRSRTFAQLMAVSPFSSVVGAPVSAWLLGFTAFGFAGWQLMFIIEAVPSVILGVICLIFLTNRPEDAHWLTREEKTWLTQTLKAEEEAKQKVRNFTFWQALLNRKVLMLAVLEFGLVMANWGMSFWLPQIVKGFGGLSNIQVGFISAIPFLGALVGMQLWARSSDRTLERRFHLAFACLVAALGIAAGALIASPVLKIIALSIGIMGFWSALSVFWTVPTAFLGGLAGAGAIALINSLAQFGGIISPWLMGYSKDVTGDFTVGLLVIAGFCMVSVILSLFVTNDERNQKAGKLVAAPAGE</sequence>
<dbReference type="PANTHER" id="PTHR43791:SF36">
    <property type="entry name" value="TRANSPORTER, PUTATIVE (AFU_ORTHOLOGUE AFUA_6G08340)-RELATED"/>
    <property type="match status" value="1"/>
</dbReference>
<dbReference type="CDD" id="cd17319">
    <property type="entry name" value="MFS_ExuT_GudP_like"/>
    <property type="match status" value="1"/>
</dbReference>
<dbReference type="InterPro" id="IPR036259">
    <property type="entry name" value="MFS_trans_sf"/>
</dbReference>
<keyword evidence="5 6" id="KW-0472">Membrane</keyword>
<feature type="transmembrane region" description="Helical" evidence="6">
    <location>
        <begin position="372"/>
        <end position="397"/>
    </location>
</feature>
<feature type="transmembrane region" description="Helical" evidence="6">
    <location>
        <begin position="94"/>
        <end position="113"/>
    </location>
</feature>
<feature type="transmembrane region" description="Helical" evidence="6">
    <location>
        <begin position="319"/>
        <end position="339"/>
    </location>
</feature>
<comment type="caution">
    <text evidence="8">The sequence shown here is derived from an EMBL/GenBank/DDBJ whole genome shotgun (WGS) entry which is preliminary data.</text>
</comment>
<comment type="subcellular location">
    <subcellularLocation>
        <location evidence="1">Membrane</location>
        <topology evidence="1">Multi-pass membrane protein</topology>
    </subcellularLocation>
</comment>
<dbReference type="Pfam" id="PF07690">
    <property type="entry name" value="MFS_1"/>
    <property type="match status" value="1"/>
</dbReference>
<evidence type="ECO:0000256" key="2">
    <source>
        <dbReference type="ARBA" id="ARBA00022448"/>
    </source>
</evidence>
<keyword evidence="2" id="KW-0813">Transport</keyword>
<evidence type="ECO:0000313" key="9">
    <source>
        <dbReference type="Proteomes" id="UP000996601"/>
    </source>
</evidence>
<name>A0ABT1R5K7_9HYPH</name>
<dbReference type="SUPFAM" id="SSF103473">
    <property type="entry name" value="MFS general substrate transporter"/>
    <property type="match status" value="1"/>
</dbReference>
<feature type="transmembrane region" description="Helical" evidence="6">
    <location>
        <begin position="287"/>
        <end position="307"/>
    </location>
</feature>
<organism evidence="8 9">
    <name type="scientific">Shinella lacus</name>
    <dbReference type="NCBI Taxonomy" id="2654216"/>
    <lineage>
        <taxon>Bacteria</taxon>
        <taxon>Pseudomonadati</taxon>
        <taxon>Pseudomonadota</taxon>
        <taxon>Alphaproteobacteria</taxon>
        <taxon>Hyphomicrobiales</taxon>
        <taxon>Rhizobiaceae</taxon>
        <taxon>Shinella</taxon>
    </lineage>
</organism>
<feature type="transmembrane region" description="Helical" evidence="6">
    <location>
        <begin position="61"/>
        <end position="82"/>
    </location>
</feature>